<sequence>MVNTKLFKKCVSASIEIENGLLGVCSMHLRVPDKGIVGIGSCTARATGLSWGSIYYNEEHDLAKKNFKLYCVIKQESLRIDFVELVPTSDEDKVPPWKDPLPEDPEYEYPVIVFQGSRPGSLDNDLKPFAGVMAFEEVGEIA</sequence>
<dbReference type="OrthoDB" id="4031013at2759"/>
<dbReference type="EMBL" id="LN890553">
    <property type="protein sequence ID" value="CUS23853.1"/>
    <property type="molecule type" value="Genomic_DNA"/>
</dbReference>
<evidence type="ECO:0000313" key="1">
    <source>
        <dbReference type="EMBL" id="CUS23853.1"/>
    </source>
</evidence>
<accession>A0A0P1KUS7</accession>
<dbReference type="Proteomes" id="UP000236544">
    <property type="component" value="Unassembled WGS sequence"/>
</dbReference>
<name>A0A0P1KUS7_9SACH</name>
<dbReference type="AlphaFoldDB" id="A0A0P1KUS7"/>
<gene>
    <name evidence="1" type="ORF">LAQU0_S12e01508g</name>
</gene>
<protein>
    <submittedName>
        <fullName evidence="1">LAQU0S12e01508g1_1</fullName>
    </submittedName>
</protein>
<reference evidence="2" key="1">
    <citation type="submission" date="2015-10" db="EMBL/GenBank/DDBJ databases">
        <authorList>
            <person name="Devillers H."/>
        </authorList>
    </citation>
    <scope>NUCLEOTIDE SEQUENCE [LARGE SCALE GENOMIC DNA]</scope>
</reference>
<proteinExistence type="predicted"/>
<evidence type="ECO:0000313" key="2">
    <source>
        <dbReference type="Proteomes" id="UP000236544"/>
    </source>
</evidence>
<organism evidence="1 2">
    <name type="scientific">Lachancea quebecensis</name>
    <dbReference type="NCBI Taxonomy" id="1654605"/>
    <lineage>
        <taxon>Eukaryota</taxon>
        <taxon>Fungi</taxon>
        <taxon>Dikarya</taxon>
        <taxon>Ascomycota</taxon>
        <taxon>Saccharomycotina</taxon>
        <taxon>Saccharomycetes</taxon>
        <taxon>Saccharomycetales</taxon>
        <taxon>Saccharomycetaceae</taxon>
        <taxon>Lachancea</taxon>
    </lineage>
</organism>
<keyword evidence="2" id="KW-1185">Reference proteome</keyword>